<dbReference type="RefSeq" id="WP_100689804.1">
    <property type="nucleotide sequence ID" value="NZ_JBHTBD010000009.1"/>
</dbReference>
<accession>A0ABW2IYW9</accession>
<dbReference type="Pfam" id="PF13175">
    <property type="entry name" value="AAA_15"/>
    <property type="match status" value="2"/>
</dbReference>
<dbReference type="PANTHER" id="PTHR43581:SF4">
    <property type="entry name" value="ATP_GTP PHOSPHATASE"/>
    <property type="match status" value="1"/>
</dbReference>
<dbReference type="InterPro" id="IPR041685">
    <property type="entry name" value="AAA_GajA/Old/RecF-like"/>
</dbReference>
<feature type="domain" description="Endonuclease GajA/Old nuclease/RecF-like AAA" evidence="1">
    <location>
        <begin position="6"/>
        <end position="51"/>
    </location>
</feature>
<name>A0ABW2IYW9_9GAMM</name>
<comment type="caution">
    <text evidence="3">The sequence shown here is derived from an EMBL/GenBank/DDBJ whole genome shotgun (WGS) entry which is preliminary data.</text>
</comment>
<reference evidence="4" key="1">
    <citation type="journal article" date="2019" name="Int. J. Syst. Evol. Microbiol.">
        <title>The Global Catalogue of Microorganisms (GCM) 10K type strain sequencing project: providing services to taxonomists for standard genome sequencing and annotation.</title>
        <authorList>
            <consortium name="The Broad Institute Genomics Platform"/>
            <consortium name="The Broad Institute Genome Sequencing Center for Infectious Disease"/>
            <person name="Wu L."/>
            <person name="Ma J."/>
        </authorList>
    </citation>
    <scope>NUCLEOTIDE SEQUENCE [LARGE SCALE GENOMIC DNA]</scope>
    <source>
        <strain evidence="4">CCUG 60559</strain>
    </source>
</reference>
<dbReference type="PANTHER" id="PTHR43581">
    <property type="entry name" value="ATP/GTP PHOSPHATASE"/>
    <property type="match status" value="1"/>
</dbReference>
<evidence type="ECO:0000259" key="2">
    <source>
        <dbReference type="Pfam" id="PF20469"/>
    </source>
</evidence>
<gene>
    <name evidence="3" type="ORF">ACFQQA_16465</name>
</gene>
<evidence type="ECO:0000313" key="3">
    <source>
        <dbReference type="EMBL" id="MFC7296314.1"/>
    </source>
</evidence>
<dbReference type="InterPro" id="IPR027417">
    <property type="entry name" value="P-loop_NTPase"/>
</dbReference>
<dbReference type="InterPro" id="IPR051396">
    <property type="entry name" value="Bact_Antivir_Def_Nuclease"/>
</dbReference>
<keyword evidence="3" id="KW-0255">Endonuclease</keyword>
<evidence type="ECO:0000259" key="1">
    <source>
        <dbReference type="Pfam" id="PF13175"/>
    </source>
</evidence>
<dbReference type="Proteomes" id="UP001596506">
    <property type="component" value="Unassembled WGS sequence"/>
</dbReference>
<feature type="domain" description="OLD protein-like TOPRIM" evidence="2">
    <location>
        <begin position="387"/>
        <end position="453"/>
    </location>
</feature>
<dbReference type="Gene3D" id="3.40.50.300">
    <property type="entry name" value="P-loop containing nucleotide triphosphate hydrolases"/>
    <property type="match status" value="1"/>
</dbReference>
<dbReference type="InterPro" id="IPR034139">
    <property type="entry name" value="TOPRIM_OLD"/>
</dbReference>
<dbReference type="Pfam" id="PF20469">
    <property type="entry name" value="OLD-like_TOPRIM"/>
    <property type="match status" value="1"/>
</dbReference>
<evidence type="ECO:0000313" key="4">
    <source>
        <dbReference type="Proteomes" id="UP001596506"/>
    </source>
</evidence>
<dbReference type="SUPFAM" id="SSF52540">
    <property type="entry name" value="P-loop containing nucleoside triphosphate hydrolases"/>
    <property type="match status" value="1"/>
</dbReference>
<dbReference type="CDD" id="cd00267">
    <property type="entry name" value="ABC_ATPase"/>
    <property type="match status" value="1"/>
</dbReference>
<feature type="domain" description="Endonuclease GajA/Old nuclease/RecF-like AAA" evidence="1">
    <location>
        <begin position="156"/>
        <end position="334"/>
    </location>
</feature>
<protein>
    <submittedName>
        <fullName evidence="3">ATP-dependent endonuclease</fullName>
    </submittedName>
</protein>
<dbReference type="EMBL" id="JBHTBD010000009">
    <property type="protein sequence ID" value="MFC7296314.1"/>
    <property type="molecule type" value="Genomic_DNA"/>
</dbReference>
<keyword evidence="3" id="KW-0378">Hydrolase</keyword>
<proteinExistence type="predicted"/>
<sequence>MSALLEMVEIRNYKSCKETKIQLERFTPLIGYNNSGKSNIISAIQWLLRKSVLDEGSFNDTERPLEVVGRVVGVSEEALSVLTAEQQQKIRPYIDNEVLTLKRVQPSPGGKAADIKLHVLNPTNSQWAANPTGIDNAISSLLPEPIRIGAMEDAAEDSAKSKTTTTIGKLLAEFIEPVRQAHEAEINQHLGQVEQQLSADGTSRLAEFNAIDDSINQKINDLFPGVGVKLHFPTPTLDDLIKAGTVKVYEDAGVARGFSSYGHGAQRAIQMTLVRHLAEVKRGAGQADGSTLLLIDEPELYLHPFAIEHIREALKTLSENGYQIIVSTHSAQMVKAKDAQDALLIRKSPANGTFARQRLRDAIQIVVPDSAHAMEQLFTLAHASQMLFSDKVLLTEGKTELRLLPVIFEHLNNRTLGQNKIALIAQSGVNDTKKSMQILQEMDLPSKAIVDLDYAFKGGHIHGFVPQGNADVAAIKQILARLAAANRITLDQSGLPMKGVVKAAEAYAILAREVDAAPHIDALHNLLLGQGIWLWKKGSIEDHLGLPSKDERAWAHFQTELDRVGIQALSPEPQSVRDMVAWVTA</sequence>
<keyword evidence="3" id="KW-0540">Nuclease</keyword>
<dbReference type="GO" id="GO:0004519">
    <property type="term" value="F:endonuclease activity"/>
    <property type="evidence" value="ECO:0007669"/>
    <property type="project" value="UniProtKB-KW"/>
</dbReference>
<keyword evidence="4" id="KW-1185">Reference proteome</keyword>
<organism evidence="3 4">
    <name type="scientific">Marinobacter aromaticivorans</name>
    <dbReference type="NCBI Taxonomy" id="1494078"/>
    <lineage>
        <taxon>Bacteria</taxon>
        <taxon>Pseudomonadati</taxon>
        <taxon>Pseudomonadota</taxon>
        <taxon>Gammaproteobacteria</taxon>
        <taxon>Pseudomonadales</taxon>
        <taxon>Marinobacteraceae</taxon>
        <taxon>Marinobacter</taxon>
    </lineage>
</organism>